<dbReference type="EMBL" id="ML975245">
    <property type="protein sequence ID" value="KAF1839338.1"/>
    <property type="molecule type" value="Genomic_DNA"/>
</dbReference>
<evidence type="ECO:0000313" key="1">
    <source>
        <dbReference type="EMBL" id="KAF1839338.1"/>
    </source>
</evidence>
<accession>A0A6A5KQ40</accession>
<name>A0A6A5KQ40_9PLEO</name>
<proteinExistence type="predicted"/>
<organism evidence="1 2">
    <name type="scientific">Decorospora gaudefroyi</name>
    <dbReference type="NCBI Taxonomy" id="184978"/>
    <lineage>
        <taxon>Eukaryota</taxon>
        <taxon>Fungi</taxon>
        <taxon>Dikarya</taxon>
        <taxon>Ascomycota</taxon>
        <taxon>Pezizomycotina</taxon>
        <taxon>Dothideomycetes</taxon>
        <taxon>Pleosporomycetidae</taxon>
        <taxon>Pleosporales</taxon>
        <taxon>Pleosporineae</taxon>
        <taxon>Pleosporaceae</taxon>
        <taxon>Decorospora</taxon>
    </lineage>
</organism>
<sequence length="315" mass="35480">MATSSTTAKINCSKFYLEWKSHPISDLTKFHEITVTERPNKPIIYLAGDSSLDDKYWVDKSNTTIPPPTSEIYQKTLKTPSPKPDVTYWMNHLLGTRATCINSAVEDSMLRDRDAKLLPHDLFIRDHLRPSDILIVSLGANDVALKPTPSTIRHMLQLAWLTPRSSLENRTAGALQYFKCMFGTKIQDYIVRVTAKVKPRAVIVCMIYFPLEDRLGCQRSWADRQLRALGYNSFPGKMQAAIRALYSVAAMQISVEGMEVVPCALYEVLDGKTVGDYTARVEPSGEGGRKMARRFVELVDGIVGRGRVMKRFEEG</sequence>
<dbReference type="SUPFAM" id="SSF52266">
    <property type="entry name" value="SGNH hydrolase"/>
    <property type="match status" value="1"/>
</dbReference>
<dbReference type="Gene3D" id="3.40.50.1110">
    <property type="entry name" value="SGNH hydrolase"/>
    <property type="match status" value="1"/>
</dbReference>
<dbReference type="InterPro" id="IPR036514">
    <property type="entry name" value="SGNH_hydro_sf"/>
</dbReference>
<protein>
    <recommendedName>
        <fullName evidence="3">SGNH hydrolase-type esterase domain-containing protein</fullName>
    </recommendedName>
</protein>
<dbReference type="OrthoDB" id="2150942at2759"/>
<reference evidence="1" key="1">
    <citation type="submission" date="2020-01" db="EMBL/GenBank/DDBJ databases">
        <authorList>
            <consortium name="DOE Joint Genome Institute"/>
            <person name="Haridas S."/>
            <person name="Albert R."/>
            <person name="Binder M."/>
            <person name="Bloem J."/>
            <person name="Labutti K."/>
            <person name="Salamov A."/>
            <person name="Andreopoulos B."/>
            <person name="Baker S.E."/>
            <person name="Barry K."/>
            <person name="Bills G."/>
            <person name="Bluhm B.H."/>
            <person name="Cannon C."/>
            <person name="Castanera R."/>
            <person name="Culley D.E."/>
            <person name="Daum C."/>
            <person name="Ezra D."/>
            <person name="Gonzalez J.B."/>
            <person name="Henrissat B."/>
            <person name="Kuo A."/>
            <person name="Liang C."/>
            <person name="Lipzen A."/>
            <person name="Lutzoni F."/>
            <person name="Magnuson J."/>
            <person name="Mondo S."/>
            <person name="Nolan M."/>
            <person name="Ohm R."/>
            <person name="Pangilinan J."/>
            <person name="Park H.-J."/>
            <person name="Ramirez L."/>
            <person name="Alfaro M."/>
            <person name="Sun H."/>
            <person name="Tritt A."/>
            <person name="Yoshinaga Y."/>
            <person name="Zwiers L.-H."/>
            <person name="Turgeon B.G."/>
            <person name="Goodwin S.B."/>
            <person name="Spatafora J.W."/>
            <person name="Crous P.W."/>
            <person name="Grigoriev I.V."/>
        </authorList>
    </citation>
    <scope>NUCLEOTIDE SEQUENCE</scope>
    <source>
        <strain evidence="1">P77</strain>
    </source>
</reference>
<dbReference type="AlphaFoldDB" id="A0A6A5KQ40"/>
<keyword evidence="2" id="KW-1185">Reference proteome</keyword>
<dbReference type="Proteomes" id="UP000800040">
    <property type="component" value="Unassembled WGS sequence"/>
</dbReference>
<evidence type="ECO:0008006" key="3">
    <source>
        <dbReference type="Google" id="ProtNLM"/>
    </source>
</evidence>
<evidence type="ECO:0000313" key="2">
    <source>
        <dbReference type="Proteomes" id="UP000800040"/>
    </source>
</evidence>
<gene>
    <name evidence="1" type="ORF">BDW02DRAFT_611325</name>
</gene>